<comment type="subcellular location">
    <subcellularLocation>
        <location evidence="1 8">Cell inner membrane</location>
        <topology evidence="1 8">Single-pass membrane protein</topology>
    </subcellularLocation>
</comment>
<keyword evidence="3" id="KW-0997">Cell inner membrane</keyword>
<dbReference type="GO" id="GO:0005886">
    <property type="term" value="C:plasma membrane"/>
    <property type="evidence" value="ECO:0007669"/>
    <property type="project" value="UniProtKB-SubCell"/>
</dbReference>
<protein>
    <submittedName>
        <fullName evidence="9">Hok/Gef family protein</fullName>
    </submittedName>
</protein>
<accession>A0A9X3AVY3</accession>
<evidence type="ECO:0000313" key="9">
    <source>
        <dbReference type="EMBL" id="MCT7947701.1"/>
    </source>
</evidence>
<comment type="caution">
    <text evidence="9">The sequence shown here is derived from an EMBL/GenBank/DDBJ whole genome shotgun (WGS) entry which is preliminary data.</text>
</comment>
<dbReference type="PRINTS" id="PR00281">
    <property type="entry name" value="HOKGEFTOXIC"/>
</dbReference>
<keyword evidence="6 8" id="KW-1133">Transmembrane helix</keyword>
<sequence length="63" mass="7082">MQIVVSLLLRGKLCRRKTPTLSLAIVCFTLIVALALVRNDLCEVEYRNGTALFKAVLAYEVRD</sequence>
<evidence type="ECO:0000256" key="5">
    <source>
        <dbReference type="ARBA" id="ARBA00022692"/>
    </source>
</evidence>
<evidence type="ECO:0000256" key="4">
    <source>
        <dbReference type="ARBA" id="ARBA00022649"/>
    </source>
</evidence>
<keyword evidence="5 8" id="KW-0812">Transmembrane</keyword>
<evidence type="ECO:0000256" key="2">
    <source>
        <dbReference type="ARBA" id="ARBA00022475"/>
    </source>
</evidence>
<evidence type="ECO:0000256" key="3">
    <source>
        <dbReference type="ARBA" id="ARBA00022519"/>
    </source>
</evidence>
<name>A0A9X3AVY3_9GAMM</name>
<dbReference type="RefSeq" id="WP_261273854.1">
    <property type="nucleotide sequence ID" value="NZ_JAMTCC010000050.1"/>
</dbReference>
<keyword evidence="4" id="KW-1277">Toxin-antitoxin system</keyword>
<comment type="similarity">
    <text evidence="8">Belongs to the hok/gef family.</text>
</comment>
<gene>
    <name evidence="9" type="ORF">NE536_20315</name>
</gene>
<dbReference type="InterPro" id="IPR018084">
    <property type="entry name" value="Hok/gef_toxin_CS"/>
</dbReference>
<evidence type="ECO:0000256" key="1">
    <source>
        <dbReference type="ARBA" id="ARBA00004377"/>
    </source>
</evidence>
<keyword evidence="10" id="KW-1185">Reference proteome</keyword>
<organism evidence="9 10">
    <name type="scientific">Shewanella septentrionalis</name>
    <dbReference type="NCBI Taxonomy" id="2952223"/>
    <lineage>
        <taxon>Bacteria</taxon>
        <taxon>Pseudomonadati</taxon>
        <taxon>Pseudomonadota</taxon>
        <taxon>Gammaproteobacteria</taxon>
        <taxon>Alteromonadales</taxon>
        <taxon>Shewanellaceae</taxon>
        <taxon>Shewanella</taxon>
    </lineage>
</organism>
<evidence type="ECO:0000256" key="6">
    <source>
        <dbReference type="ARBA" id="ARBA00022989"/>
    </source>
</evidence>
<evidence type="ECO:0000256" key="8">
    <source>
        <dbReference type="RuleBase" id="RU221113"/>
    </source>
</evidence>
<reference evidence="9" key="1">
    <citation type="journal article" date="2023" name="Int. J. Syst. Evol. Microbiol.">
        <title>&lt;i&gt;Shewanella septentrionalis&lt;/i&gt; sp. nov. and &lt;i&gt;Shewanella holmiensis&lt;/i&gt; sp. nov., isolated from Baltic Sea water and sediments.</title>
        <authorList>
            <person name="Martin-Rodriguez A.J."/>
            <person name="Thorell K."/>
            <person name="Joffre E."/>
            <person name="Jensie-Markopoulos S."/>
            <person name="Moore E.R.B."/>
            <person name="Sjoling A."/>
        </authorList>
    </citation>
    <scope>NUCLEOTIDE SEQUENCE</scope>
    <source>
        <strain evidence="9">SP1W3</strain>
    </source>
</reference>
<dbReference type="InterPro" id="IPR000021">
    <property type="entry name" value="Hok/gef_toxin"/>
</dbReference>
<dbReference type="Proteomes" id="UP001155604">
    <property type="component" value="Unassembled WGS sequence"/>
</dbReference>
<dbReference type="EMBL" id="JAMTCC010000050">
    <property type="protein sequence ID" value="MCT7947701.1"/>
    <property type="molecule type" value="Genomic_DNA"/>
</dbReference>
<keyword evidence="7 8" id="KW-0472">Membrane</keyword>
<dbReference type="PROSITE" id="PS00556">
    <property type="entry name" value="HOK_GEF"/>
    <property type="match status" value="1"/>
</dbReference>
<evidence type="ECO:0000256" key="7">
    <source>
        <dbReference type="ARBA" id="ARBA00023136"/>
    </source>
</evidence>
<evidence type="ECO:0000313" key="10">
    <source>
        <dbReference type="Proteomes" id="UP001155604"/>
    </source>
</evidence>
<proteinExistence type="inferred from homology"/>
<dbReference type="Pfam" id="PF01848">
    <property type="entry name" value="HOK_GEF"/>
    <property type="match status" value="1"/>
</dbReference>
<dbReference type="AlphaFoldDB" id="A0A9X3AVY3"/>
<keyword evidence="2" id="KW-1003">Cell membrane</keyword>
<feature type="transmembrane region" description="Helical" evidence="8">
    <location>
        <begin position="20"/>
        <end position="37"/>
    </location>
</feature>